<evidence type="ECO:0000313" key="2">
    <source>
        <dbReference type="Proteomes" id="UP000024635"/>
    </source>
</evidence>
<proteinExistence type="predicted"/>
<name>A0A016T886_9BILA</name>
<reference evidence="2" key="1">
    <citation type="journal article" date="2015" name="Nat. Genet.">
        <title>The genome and transcriptome of the zoonotic hookworm Ancylostoma ceylanicum identify infection-specific gene families.</title>
        <authorList>
            <person name="Schwarz E.M."/>
            <person name="Hu Y."/>
            <person name="Antoshechkin I."/>
            <person name="Miller M.M."/>
            <person name="Sternberg P.W."/>
            <person name="Aroian R.V."/>
        </authorList>
    </citation>
    <scope>NUCLEOTIDE SEQUENCE</scope>
    <source>
        <strain evidence="2">HY135</strain>
    </source>
</reference>
<keyword evidence="2" id="KW-1185">Reference proteome</keyword>
<protein>
    <submittedName>
        <fullName evidence="1">Uncharacterized protein</fullName>
    </submittedName>
</protein>
<dbReference type="Proteomes" id="UP000024635">
    <property type="component" value="Unassembled WGS sequence"/>
</dbReference>
<organism evidence="1 2">
    <name type="scientific">Ancylostoma ceylanicum</name>
    <dbReference type="NCBI Taxonomy" id="53326"/>
    <lineage>
        <taxon>Eukaryota</taxon>
        <taxon>Metazoa</taxon>
        <taxon>Ecdysozoa</taxon>
        <taxon>Nematoda</taxon>
        <taxon>Chromadorea</taxon>
        <taxon>Rhabditida</taxon>
        <taxon>Rhabditina</taxon>
        <taxon>Rhabditomorpha</taxon>
        <taxon>Strongyloidea</taxon>
        <taxon>Ancylostomatidae</taxon>
        <taxon>Ancylostomatinae</taxon>
        <taxon>Ancylostoma</taxon>
    </lineage>
</organism>
<accession>A0A016T886</accession>
<evidence type="ECO:0000313" key="1">
    <source>
        <dbReference type="EMBL" id="EYB99158.1"/>
    </source>
</evidence>
<gene>
    <name evidence="1" type="primary">Acey_s0124.g1191</name>
    <name evidence="1" type="ORF">Y032_0124g1191</name>
</gene>
<dbReference type="EMBL" id="JARK01001460">
    <property type="protein sequence ID" value="EYB99158.1"/>
    <property type="molecule type" value="Genomic_DNA"/>
</dbReference>
<comment type="caution">
    <text evidence="1">The sequence shown here is derived from an EMBL/GenBank/DDBJ whole genome shotgun (WGS) entry which is preliminary data.</text>
</comment>
<dbReference type="AlphaFoldDB" id="A0A016T886"/>
<sequence>MGKITIYGVNPFTLRTLTDACGTLTPIAPIEVAHGHYSASSAPKFLSKNFRPNFTLWGFLRCTTRISYPFSTVTPFLCGYCRCTVDTVSHRILSDFA</sequence>